<protein>
    <submittedName>
        <fullName evidence="1">Uncharacterized protein</fullName>
    </submittedName>
</protein>
<dbReference type="Proteomes" id="UP001060215">
    <property type="component" value="Chromosome 7"/>
</dbReference>
<evidence type="ECO:0000313" key="1">
    <source>
        <dbReference type="EMBL" id="KAI8006899.1"/>
    </source>
</evidence>
<name>A0ACC0H0U4_9ERIC</name>
<dbReference type="EMBL" id="CM045764">
    <property type="protein sequence ID" value="KAI8006899.1"/>
    <property type="molecule type" value="Genomic_DNA"/>
</dbReference>
<keyword evidence="2" id="KW-1185">Reference proteome</keyword>
<comment type="caution">
    <text evidence="1">The sequence shown here is derived from an EMBL/GenBank/DDBJ whole genome shotgun (WGS) entry which is preliminary data.</text>
</comment>
<sequence>MASKVDEDHCNTETEEGSNAHQKKRSRRVSFAEMTSVRFFDRDDEFDTSSDPKPNSESAQSNEGLADGHNEEEEEDDDDELDAARSFLRPMESPSPGSTFGSATSNDEDNFFGPVSASFIRPGRLSDSAASDENHDITMDSTAFSMHFRSLARSDSGGDLKTPTGVHLYFEEKTPTQNIVSTDLGSSMVLTVAKEPISISSTFVDKLSGDMSLVEENPHKYDYGRLSPGLDALLAEGSKDLHTVSVSDNITISKSPINMKSRLLPSKMHGGPVEPIDSIYKEMDPIDTHDMLAEAVPFDVSIDKKNWSPNELSKGLLSGKSKESDAVEIRRPNLDFDAVNCGTPSNLDNRASQLNVSALRECESPLAGSMSSLCAKQRRIVLGSASPSKSLQITTPSPRQPGSFARHEIRKHGESVSSIQKSMSKLKMLEASPFSSTLKLNIDSTLISSEYLSKTTRYNTVLDRNIEDAQTKCVDASVACEDQYDDMQKVAELFTQSPLRKEISNATHNDRLHSFVVENVLSAPKRKRENVIPRGSDFLDEITRNQRSPKLHKSESCDSEFLSNHRNECNTETSTVGCEARLVDWADVFSNFKADTKQLISPSIDKLNLKAIGVLEDVLENLRRLQMYEMLCTEIHSQKSFESLSNFKNKRVAEMKLLLHRFAHEQAKLQFMSVKRERLMKKVQLLSSVIQESQMLKLNSLPRLSVPCAKDAQVDHSHCQSVNFDGTQEEEVVGDKVTALRLVLEASEREVIGLTKSFHTSCKMKGEPSCGDTMLLVNDHLKKKACCRFIRLDLQSWEVANLESTGGHHNIVLNYLGFIIQCFTINVGSVSSIVISNKLNDVNILKSFPNMDVCTAFAFAFNANTTRNYVGSRSFTQETQITSSVLGNLLDVVEEVQVARVELQNLTYSSFHSPSVEQLELHLHFLDFSSGRKVALILDMSCLKWGIYPSEIIPSQLESPSNVSQKSLPEPLSAEIIAAIQSIRVGYARIISLCRCVSFKLGAGKRLL</sequence>
<reference evidence="1 2" key="1">
    <citation type="journal article" date="2022" name="Plant J.">
        <title>Chromosome-level genome of Camellia lanceoleosa provides a valuable resource for understanding genome evolution and self-incompatibility.</title>
        <authorList>
            <person name="Gong W."/>
            <person name="Xiao S."/>
            <person name="Wang L."/>
            <person name="Liao Z."/>
            <person name="Chang Y."/>
            <person name="Mo W."/>
            <person name="Hu G."/>
            <person name="Li W."/>
            <person name="Zhao G."/>
            <person name="Zhu H."/>
            <person name="Hu X."/>
            <person name="Ji K."/>
            <person name="Xiang X."/>
            <person name="Song Q."/>
            <person name="Yuan D."/>
            <person name="Jin S."/>
            <person name="Zhang L."/>
        </authorList>
    </citation>
    <scope>NUCLEOTIDE SEQUENCE [LARGE SCALE GENOMIC DNA]</scope>
    <source>
        <strain evidence="1">SQ_2022a</strain>
    </source>
</reference>
<gene>
    <name evidence="1" type="ORF">LOK49_LG07G02785</name>
</gene>
<evidence type="ECO:0000313" key="2">
    <source>
        <dbReference type="Proteomes" id="UP001060215"/>
    </source>
</evidence>
<accession>A0ACC0H0U4</accession>
<organism evidence="1 2">
    <name type="scientific">Camellia lanceoleosa</name>
    <dbReference type="NCBI Taxonomy" id="1840588"/>
    <lineage>
        <taxon>Eukaryota</taxon>
        <taxon>Viridiplantae</taxon>
        <taxon>Streptophyta</taxon>
        <taxon>Embryophyta</taxon>
        <taxon>Tracheophyta</taxon>
        <taxon>Spermatophyta</taxon>
        <taxon>Magnoliopsida</taxon>
        <taxon>eudicotyledons</taxon>
        <taxon>Gunneridae</taxon>
        <taxon>Pentapetalae</taxon>
        <taxon>asterids</taxon>
        <taxon>Ericales</taxon>
        <taxon>Theaceae</taxon>
        <taxon>Camellia</taxon>
    </lineage>
</organism>
<proteinExistence type="predicted"/>